<keyword evidence="2" id="KW-1185">Reference proteome</keyword>
<name>A0A2J6QRR5_HYAVF</name>
<organism evidence="1 2">
    <name type="scientific">Hyaloscypha variabilis (strain UAMH 11265 / GT02V1 / F)</name>
    <name type="common">Meliniomyces variabilis</name>
    <dbReference type="NCBI Taxonomy" id="1149755"/>
    <lineage>
        <taxon>Eukaryota</taxon>
        <taxon>Fungi</taxon>
        <taxon>Dikarya</taxon>
        <taxon>Ascomycota</taxon>
        <taxon>Pezizomycotina</taxon>
        <taxon>Leotiomycetes</taxon>
        <taxon>Helotiales</taxon>
        <taxon>Hyaloscyphaceae</taxon>
        <taxon>Hyaloscypha</taxon>
        <taxon>Hyaloscypha variabilis</taxon>
    </lineage>
</organism>
<dbReference type="EMBL" id="KZ613980">
    <property type="protein sequence ID" value="PMD28962.1"/>
    <property type="molecule type" value="Genomic_DNA"/>
</dbReference>
<gene>
    <name evidence="1" type="ORF">L207DRAFT_642768</name>
</gene>
<evidence type="ECO:0000313" key="1">
    <source>
        <dbReference type="EMBL" id="PMD28962.1"/>
    </source>
</evidence>
<dbReference type="AlphaFoldDB" id="A0A2J6QRR5"/>
<protein>
    <recommendedName>
        <fullName evidence="3">BTB domain-containing protein</fullName>
    </recommendedName>
</protein>
<reference evidence="1 2" key="1">
    <citation type="submission" date="2016-04" db="EMBL/GenBank/DDBJ databases">
        <title>A degradative enzymes factory behind the ericoid mycorrhizal symbiosis.</title>
        <authorList>
            <consortium name="DOE Joint Genome Institute"/>
            <person name="Martino E."/>
            <person name="Morin E."/>
            <person name="Grelet G."/>
            <person name="Kuo A."/>
            <person name="Kohler A."/>
            <person name="Daghino S."/>
            <person name="Barry K."/>
            <person name="Choi C."/>
            <person name="Cichocki N."/>
            <person name="Clum A."/>
            <person name="Copeland A."/>
            <person name="Hainaut M."/>
            <person name="Haridas S."/>
            <person name="Labutti K."/>
            <person name="Lindquist E."/>
            <person name="Lipzen A."/>
            <person name="Khouja H.-R."/>
            <person name="Murat C."/>
            <person name="Ohm R."/>
            <person name="Olson A."/>
            <person name="Spatafora J."/>
            <person name="Veneault-Fourrey C."/>
            <person name="Henrissat B."/>
            <person name="Grigoriev I."/>
            <person name="Martin F."/>
            <person name="Perotto S."/>
        </authorList>
    </citation>
    <scope>NUCLEOTIDE SEQUENCE [LARGE SCALE GENOMIC DNA]</scope>
    <source>
        <strain evidence="1 2">F</strain>
    </source>
</reference>
<evidence type="ECO:0000313" key="2">
    <source>
        <dbReference type="Proteomes" id="UP000235786"/>
    </source>
</evidence>
<dbReference type="OrthoDB" id="3558376at2759"/>
<proteinExistence type="predicted"/>
<sequence>MMMILGCLYKHDVLIAPKIDLPSLLRVAVLVDKYRWHGAATDCKGVWMMNLQASEGLPDCFGKRLLDWLSIVWVFGMKDYFKALSKVAQQDARASINPKNESIRLPAPILVAINQHRKTAIQKIEQTIYMFQQHYSSRKESS</sequence>
<evidence type="ECO:0008006" key="3">
    <source>
        <dbReference type="Google" id="ProtNLM"/>
    </source>
</evidence>
<dbReference type="STRING" id="1149755.A0A2J6QRR5"/>
<accession>A0A2J6QRR5</accession>
<dbReference type="Proteomes" id="UP000235786">
    <property type="component" value="Unassembled WGS sequence"/>
</dbReference>